<dbReference type="Pfam" id="PF16344">
    <property type="entry name" value="FecR_C"/>
    <property type="match status" value="1"/>
</dbReference>
<organism evidence="4 5">
    <name type="scientific">Pedobacter hiemivivus</name>
    <dbReference type="NCBI Taxonomy" id="2530454"/>
    <lineage>
        <taxon>Bacteria</taxon>
        <taxon>Pseudomonadati</taxon>
        <taxon>Bacteroidota</taxon>
        <taxon>Sphingobacteriia</taxon>
        <taxon>Sphingobacteriales</taxon>
        <taxon>Sphingobacteriaceae</taxon>
        <taxon>Pedobacter</taxon>
    </lineage>
</organism>
<dbReference type="GO" id="GO:0016989">
    <property type="term" value="F:sigma factor antagonist activity"/>
    <property type="evidence" value="ECO:0007669"/>
    <property type="project" value="TreeGrafter"/>
</dbReference>
<dbReference type="InterPro" id="IPR006860">
    <property type="entry name" value="FecR"/>
</dbReference>
<feature type="domain" description="Protein FecR C-terminal" evidence="3">
    <location>
        <begin position="310"/>
        <end position="377"/>
    </location>
</feature>
<evidence type="ECO:0000259" key="3">
    <source>
        <dbReference type="Pfam" id="PF16344"/>
    </source>
</evidence>
<dbReference type="OrthoDB" id="1099963at2"/>
<evidence type="ECO:0000256" key="1">
    <source>
        <dbReference type="SAM" id="Phobius"/>
    </source>
</evidence>
<evidence type="ECO:0000259" key="2">
    <source>
        <dbReference type="Pfam" id="PF04773"/>
    </source>
</evidence>
<keyword evidence="1" id="KW-0472">Membrane</keyword>
<dbReference type="FunFam" id="2.60.120.1440:FF:000001">
    <property type="entry name" value="Putative anti-sigma factor"/>
    <property type="match status" value="1"/>
</dbReference>
<sequence length="379" mass="42216">MTNDRINALIAKYFDGTLTEAERVELNQSYDLQSDQDIEWMADSLGEAGQVKQRMLSNIGQEIFSKKVRKIDRSHYRFIYAAAVLLLVVMAWLFFKPFSKPVIDTKQAQLTKIKPGSNKAILTLGTGGQIVLDHIAPGKVVELDGVRVLKTKEGQVVFTVVAGAGVAAQLGSISTPKGGQYEVVLPDGTKVWLNSASSIQFPTAFTGTERKVSLEGEAYFEVAKNKAMPFKVKTNLQEIEVLGTHFNIMAYDNENSIKTTLVEGSVKVSSKGGRALLKPGQQAELNKINNHLSIQEVYTRDAIAWKSGIFMFAHEDIRSILNKISRWYDVEVIYKNTASANRYSGSISRFEDVTEVLKTMEMTGTVHFEIKGRRIYVMD</sequence>
<feature type="transmembrane region" description="Helical" evidence="1">
    <location>
        <begin position="76"/>
        <end position="95"/>
    </location>
</feature>
<dbReference type="EMBL" id="SJSM01000008">
    <property type="protein sequence ID" value="TCC95740.1"/>
    <property type="molecule type" value="Genomic_DNA"/>
</dbReference>
<dbReference type="RefSeq" id="WP_131609814.1">
    <property type="nucleotide sequence ID" value="NZ_SJSM01000008.1"/>
</dbReference>
<protein>
    <submittedName>
        <fullName evidence="4">FecR family protein</fullName>
    </submittedName>
</protein>
<comment type="caution">
    <text evidence="4">The sequence shown here is derived from an EMBL/GenBank/DDBJ whole genome shotgun (WGS) entry which is preliminary data.</text>
</comment>
<keyword evidence="5" id="KW-1185">Reference proteome</keyword>
<dbReference type="Pfam" id="PF04773">
    <property type="entry name" value="FecR"/>
    <property type="match status" value="1"/>
</dbReference>
<proteinExistence type="predicted"/>
<dbReference type="PANTHER" id="PTHR30273">
    <property type="entry name" value="PERIPLASMIC SIGNAL SENSOR AND SIGMA FACTOR ACTIVATOR FECR-RELATED"/>
    <property type="match status" value="1"/>
</dbReference>
<dbReference type="Proteomes" id="UP000291117">
    <property type="component" value="Unassembled WGS sequence"/>
</dbReference>
<name>A0A4R0N6V1_9SPHI</name>
<dbReference type="Gene3D" id="3.55.50.30">
    <property type="match status" value="1"/>
</dbReference>
<feature type="domain" description="FecR protein" evidence="2">
    <location>
        <begin position="173"/>
        <end position="267"/>
    </location>
</feature>
<accession>A0A4R0N6V1</accession>
<keyword evidence="1" id="KW-0812">Transmembrane</keyword>
<gene>
    <name evidence="4" type="ORF">EZ444_14055</name>
</gene>
<dbReference type="PANTHER" id="PTHR30273:SF2">
    <property type="entry name" value="PROTEIN FECR"/>
    <property type="match status" value="1"/>
</dbReference>
<reference evidence="4 5" key="1">
    <citation type="submission" date="2019-02" db="EMBL/GenBank/DDBJ databases">
        <title>Pedobacter sp. RP-3-8 sp. nov., isolated from Arctic soil.</title>
        <authorList>
            <person name="Dahal R.H."/>
        </authorList>
    </citation>
    <scope>NUCLEOTIDE SEQUENCE [LARGE SCALE GENOMIC DNA]</scope>
    <source>
        <strain evidence="4 5">RP-3-8</strain>
    </source>
</reference>
<dbReference type="InterPro" id="IPR032508">
    <property type="entry name" value="FecR_C"/>
</dbReference>
<dbReference type="InterPro" id="IPR012373">
    <property type="entry name" value="Ferrdict_sens_TM"/>
</dbReference>
<evidence type="ECO:0000313" key="5">
    <source>
        <dbReference type="Proteomes" id="UP000291117"/>
    </source>
</evidence>
<dbReference type="AlphaFoldDB" id="A0A4R0N6V1"/>
<keyword evidence="1" id="KW-1133">Transmembrane helix</keyword>
<dbReference type="Gene3D" id="2.60.120.1440">
    <property type="match status" value="1"/>
</dbReference>
<dbReference type="PIRSF" id="PIRSF018266">
    <property type="entry name" value="FecR"/>
    <property type="match status" value="1"/>
</dbReference>
<evidence type="ECO:0000313" key="4">
    <source>
        <dbReference type="EMBL" id="TCC95740.1"/>
    </source>
</evidence>